<evidence type="ECO:0000313" key="2">
    <source>
        <dbReference type="Proteomes" id="UP000502533"/>
    </source>
</evidence>
<dbReference type="KEGG" id="kre:GWK63_00125"/>
<dbReference type="GeneID" id="85020548"/>
<dbReference type="Proteomes" id="UP000502533">
    <property type="component" value="Chromosome"/>
</dbReference>
<dbReference type="RefSeq" id="WP_112209812.1">
    <property type="nucleotide sequence ID" value="NZ_CP050139.1"/>
</dbReference>
<sequence>MTQSGGSDRPAPVTAPYGTWPSPVSVELVAGKTVSLSDVRVDGRDVYWVEGRPTDAGRRVLVRARDGHVADVTSAPFDVGTRVHEYGGGAYAVCRGRIVFSNRGDGSVWLVEDGPPRCLCAGAGLRYADLAFSPDGRFVFCVREDHRAQDGEPAAAIVMLDCTDTTDPAFNTGTPLVMGPDFLSSPRPSPDGRYLAWIEWDHPAMPWDSTRLRAASLLQEGDDPPRLAAPWSVAGEDGQAESVIEPCWDRSGHLLALSDRSGWWNLYRFDTTGAAPVALAPMQAEIGQPHWVFGLRSYVPLDDGSILAMVISEGAAHMVSIRDGAVDPVALGHPAACPLPVEGGGFAWLDAPPDDAAAVVYGRLGQAAHVLRRAATLPLASADMARAETVRFPLPGGEGTGHAFFYAPASARYQGPAGGKPPLVVMAHGGPTGRASTAFSFKVQWWTSRGFAVVDVNYGGSTGFGRAYRQRLEGQWGVVDVDDCIAACQYLADAGRVDPARIVIRGSSAGGLTVLLALARSDLFAAGTSLYGVTDLRALARDTHKFESRYLDTLVGPYPADEATYLARSPITQVADIRVPVLFLQGLDDRVVPPAQAESMVAALRARGVPCALYEFAGEGHGFRQEATIRQAWELELAFYQQVLKLPVPPALKVELRVDASVA</sequence>
<dbReference type="EMBL" id="CP050139">
    <property type="protein sequence ID" value="QIP34121.1"/>
    <property type="molecule type" value="Genomic_DNA"/>
</dbReference>
<dbReference type="Pfam" id="PF00326">
    <property type="entry name" value="Peptidase_S9"/>
    <property type="match status" value="1"/>
</dbReference>
<evidence type="ECO:0000313" key="1">
    <source>
        <dbReference type="EMBL" id="QIP34121.1"/>
    </source>
</evidence>
<dbReference type="SUPFAM" id="SSF53474">
    <property type="entry name" value="alpha/beta-Hydrolases"/>
    <property type="match status" value="1"/>
</dbReference>
<dbReference type="Gene3D" id="3.40.50.1820">
    <property type="entry name" value="alpha/beta hydrolase"/>
    <property type="match status" value="1"/>
</dbReference>
<dbReference type="InterPro" id="IPR011042">
    <property type="entry name" value="6-blade_b-propeller_TolB-like"/>
</dbReference>
<reference evidence="1 2" key="1">
    <citation type="submission" date="2020-03" db="EMBL/GenBank/DDBJ databases">
        <title>Isolation of cellulose-producing strains, genome characterization and application of the synthesized cellulose films as an economical and sustainable material for piezoelectric sensor construction.</title>
        <authorList>
            <person name="Mangayil R.K."/>
        </authorList>
    </citation>
    <scope>NUCLEOTIDE SEQUENCE [LARGE SCALE GENOMIC DNA]</scope>
    <source>
        <strain evidence="1 2">ENS 9a1a</strain>
    </source>
</reference>
<accession>A0A181C6F0</accession>
<dbReference type="InterPro" id="IPR001375">
    <property type="entry name" value="Peptidase_S9_cat"/>
</dbReference>
<dbReference type="InterPro" id="IPR050585">
    <property type="entry name" value="Xaa-Pro_dipeptidyl-ppase/CocE"/>
</dbReference>
<dbReference type="SUPFAM" id="SSF82171">
    <property type="entry name" value="DPP6 N-terminal domain-like"/>
    <property type="match status" value="1"/>
</dbReference>
<keyword evidence="2" id="KW-1185">Reference proteome</keyword>
<dbReference type="AlphaFoldDB" id="A0A181C6F0"/>
<dbReference type="PANTHER" id="PTHR43056:SF5">
    <property type="entry name" value="PEPTIDASE S9 PROLYL OLIGOPEPTIDASE CATALYTIC DOMAIN-CONTAINING PROTEIN"/>
    <property type="match status" value="1"/>
</dbReference>
<dbReference type="GO" id="GO:0008236">
    <property type="term" value="F:serine-type peptidase activity"/>
    <property type="evidence" value="ECO:0007669"/>
    <property type="project" value="InterPro"/>
</dbReference>
<dbReference type="InterPro" id="IPR029058">
    <property type="entry name" value="AB_hydrolase_fold"/>
</dbReference>
<dbReference type="Gene3D" id="2.120.10.30">
    <property type="entry name" value="TolB, C-terminal domain"/>
    <property type="match status" value="1"/>
</dbReference>
<protein>
    <submittedName>
        <fullName evidence="1">S9 family peptidase</fullName>
    </submittedName>
</protein>
<dbReference type="PANTHER" id="PTHR43056">
    <property type="entry name" value="PEPTIDASE S9 PROLYL OLIGOPEPTIDASE"/>
    <property type="match status" value="1"/>
</dbReference>
<organism evidence="1 2">
    <name type="scientific">Komagataeibacter rhaeticus</name>
    <dbReference type="NCBI Taxonomy" id="215221"/>
    <lineage>
        <taxon>Bacteria</taxon>
        <taxon>Pseudomonadati</taxon>
        <taxon>Pseudomonadota</taxon>
        <taxon>Alphaproteobacteria</taxon>
        <taxon>Acetobacterales</taxon>
        <taxon>Acetobacteraceae</taxon>
        <taxon>Komagataeibacter</taxon>
    </lineage>
</organism>
<proteinExistence type="predicted"/>
<dbReference type="GO" id="GO:0006508">
    <property type="term" value="P:proteolysis"/>
    <property type="evidence" value="ECO:0007669"/>
    <property type="project" value="InterPro"/>
</dbReference>
<gene>
    <name evidence="1" type="ORF">GWK63_00125</name>
</gene>
<name>A0A181C6F0_9PROT</name>